<evidence type="ECO:0000256" key="1">
    <source>
        <dbReference type="SAM" id="MobiDB-lite"/>
    </source>
</evidence>
<evidence type="ECO:0008006" key="5">
    <source>
        <dbReference type="Google" id="ProtNLM"/>
    </source>
</evidence>
<comment type="caution">
    <text evidence="3">The sequence shown here is derived from an EMBL/GenBank/DDBJ whole genome shotgun (WGS) entry which is preliminary data.</text>
</comment>
<evidence type="ECO:0000313" key="4">
    <source>
        <dbReference type="Proteomes" id="UP000318478"/>
    </source>
</evidence>
<feature type="region of interest" description="Disordered" evidence="1">
    <location>
        <begin position="226"/>
        <end position="253"/>
    </location>
</feature>
<accession>A0A5C5YMJ0</accession>
<organism evidence="3 4">
    <name type="scientific">Posidoniimonas polymericola</name>
    <dbReference type="NCBI Taxonomy" id="2528002"/>
    <lineage>
        <taxon>Bacteria</taxon>
        <taxon>Pseudomonadati</taxon>
        <taxon>Planctomycetota</taxon>
        <taxon>Planctomycetia</taxon>
        <taxon>Pirellulales</taxon>
        <taxon>Lacipirellulaceae</taxon>
        <taxon>Posidoniimonas</taxon>
    </lineage>
</organism>
<protein>
    <recommendedName>
        <fullName evidence="5">PEP-CTERM protein-sorting domain-containing protein</fullName>
    </recommendedName>
</protein>
<dbReference type="OrthoDB" id="461104at2"/>
<keyword evidence="4" id="KW-1185">Reference proteome</keyword>
<dbReference type="NCBIfam" id="TIGR02595">
    <property type="entry name" value="PEP_CTERM"/>
    <property type="match status" value="1"/>
</dbReference>
<dbReference type="AlphaFoldDB" id="A0A5C5YMJ0"/>
<dbReference type="Proteomes" id="UP000318478">
    <property type="component" value="Unassembled WGS sequence"/>
</dbReference>
<reference evidence="3 4" key="1">
    <citation type="submission" date="2019-02" db="EMBL/GenBank/DDBJ databases">
        <title>Deep-cultivation of Planctomycetes and their phenomic and genomic characterization uncovers novel biology.</title>
        <authorList>
            <person name="Wiegand S."/>
            <person name="Jogler M."/>
            <person name="Boedeker C."/>
            <person name="Pinto D."/>
            <person name="Vollmers J."/>
            <person name="Rivas-Marin E."/>
            <person name="Kohn T."/>
            <person name="Peeters S.H."/>
            <person name="Heuer A."/>
            <person name="Rast P."/>
            <person name="Oberbeckmann S."/>
            <person name="Bunk B."/>
            <person name="Jeske O."/>
            <person name="Meyerdierks A."/>
            <person name="Storesund J.E."/>
            <person name="Kallscheuer N."/>
            <person name="Luecker S."/>
            <person name="Lage O.M."/>
            <person name="Pohl T."/>
            <person name="Merkel B.J."/>
            <person name="Hornburger P."/>
            <person name="Mueller R.-W."/>
            <person name="Bruemmer F."/>
            <person name="Labrenz M."/>
            <person name="Spormann A.M."/>
            <person name="Op Den Camp H."/>
            <person name="Overmann J."/>
            <person name="Amann R."/>
            <person name="Jetten M.S.M."/>
            <person name="Mascher T."/>
            <person name="Medema M.H."/>
            <person name="Devos D.P."/>
            <person name="Kaster A.-K."/>
            <person name="Ovreas L."/>
            <person name="Rohde M."/>
            <person name="Galperin M.Y."/>
            <person name="Jogler C."/>
        </authorList>
    </citation>
    <scope>NUCLEOTIDE SEQUENCE [LARGE SCALE GENOMIC DNA]</scope>
    <source>
        <strain evidence="3 4">Pla123a</strain>
    </source>
</reference>
<dbReference type="EMBL" id="SJPO01000006">
    <property type="protein sequence ID" value="TWT76075.1"/>
    <property type="molecule type" value="Genomic_DNA"/>
</dbReference>
<keyword evidence="2" id="KW-0732">Signal</keyword>
<name>A0A5C5YMJ0_9BACT</name>
<evidence type="ECO:0000256" key="2">
    <source>
        <dbReference type="SAM" id="SignalP"/>
    </source>
</evidence>
<feature type="signal peptide" evidence="2">
    <location>
        <begin position="1"/>
        <end position="24"/>
    </location>
</feature>
<sequence length="253" mass="27316" precursor="true">MRFGGVAVLASVGILSTWSTQAQAAPATIVVADSVAEFSSVQGQDGWYYGYYTGAPSSPDDFIPMTEYDPIEQAWKVDDSLPAPVYWTMLDRFGGHPNGSYTSSGRTPAEHRAARRYVSEVAGLVTIAGELADRDPYPGTLGARGHIHVDGVQRFITNLPDGSLPIGYSIEADVHVGSIIDIVINPAADDYADLTRFTAVITTIAPEPTQLGLLASAAATLLLRRRTPRKSRERQSTLIFANDGSRGDYRPQR</sequence>
<evidence type="ECO:0000313" key="3">
    <source>
        <dbReference type="EMBL" id="TWT76075.1"/>
    </source>
</evidence>
<proteinExistence type="predicted"/>
<feature type="chain" id="PRO_5022693138" description="PEP-CTERM protein-sorting domain-containing protein" evidence="2">
    <location>
        <begin position="25"/>
        <end position="253"/>
    </location>
</feature>
<dbReference type="InterPro" id="IPR013424">
    <property type="entry name" value="Ice-binding_C"/>
</dbReference>
<gene>
    <name evidence="3" type="ORF">Pla123a_28620</name>
</gene>